<dbReference type="Proteomes" id="UP000095283">
    <property type="component" value="Unplaced"/>
</dbReference>
<sequence length="133" mass="14878">MAAHQIGIPQYQSVPYMPHYSHSQNNIVNHQFTALNGTKSPEVGTIPDGNAAVVPKVEISTTPAEEKFLWSGSTPATAPPHLGRHLDVNNKIDKDRQLCNVENVKFQDILPLDQVSQYNLLKIMHNVLYLFSF</sequence>
<keyword evidence="1" id="KW-1185">Reference proteome</keyword>
<name>A0A1I7WK14_HETBA</name>
<proteinExistence type="predicted"/>
<organism evidence="1 2">
    <name type="scientific">Heterorhabditis bacteriophora</name>
    <name type="common">Entomopathogenic nematode worm</name>
    <dbReference type="NCBI Taxonomy" id="37862"/>
    <lineage>
        <taxon>Eukaryota</taxon>
        <taxon>Metazoa</taxon>
        <taxon>Ecdysozoa</taxon>
        <taxon>Nematoda</taxon>
        <taxon>Chromadorea</taxon>
        <taxon>Rhabditida</taxon>
        <taxon>Rhabditina</taxon>
        <taxon>Rhabditomorpha</taxon>
        <taxon>Strongyloidea</taxon>
        <taxon>Heterorhabditidae</taxon>
        <taxon>Heterorhabditis</taxon>
    </lineage>
</organism>
<protein>
    <submittedName>
        <fullName evidence="2">PAM2 domain-containing protein</fullName>
    </submittedName>
</protein>
<reference evidence="2" key="1">
    <citation type="submission" date="2016-11" db="UniProtKB">
        <authorList>
            <consortium name="WormBaseParasite"/>
        </authorList>
    </citation>
    <scope>IDENTIFICATION</scope>
</reference>
<dbReference type="AlphaFoldDB" id="A0A1I7WK14"/>
<evidence type="ECO:0000313" key="1">
    <source>
        <dbReference type="Proteomes" id="UP000095283"/>
    </source>
</evidence>
<evidence type="ECO:0000313" key="2">
    <source>
        <dbReference type="WBParaSite" id="Hba_05371"/>
    </source>
</evidence>
<dbReference type="WBParaSite" id="Hba_05371">
    <property type="protein sequence ID" value="Hba_05371"/>
    <property type="gene ID" value="Hba_05371"/>
</dbReference>
<accession>A0A1I7WK14</accession>